<feature type="compositionally biased region" description="Basic and acidic residues" evidence="1">
    <location>
        <begin position="250"/>
        <end position="284"/>
    </location>
</feature>
<dbReference type="OrthoDB" id="4524386at2759"/>
<gene>
    <name evidence="2" type="ORF">CIRG_00310</name>
</gene>
<feature type="compositionally biased region" description="Polar residues" evidence="1">
    <location>
        <begin position="626"/>
        <end position="641"/>
    </location>
</feature>
<accession>A0A0J6Y0T6</accession>
<feature type="compositionally biased region" description="Polar residues" evidence="1">
    <location>
        <begin position="400"/>
        <end position="411"/>
    </location>
</feature>
<feature type="compositionally biased region" description="Low complexity" evidence="1">
    <location>
        <begin position="675"/>
        <end position="703"/>
    </location>
</feature>
<name>A0A0J6Y0T6_COCIT</name>
<dbReference type="Proteomes" id="UP000054565">
    <property type="component" value="Unassembled WGS sequence"/>
</dbReference>
<dbReference type="AlphaFoldDB" id="A0A0J6Y0T6"/>
<dbReference type="EMBL" id="DS028093">
    <property type="protein sequence ID" value="KMP00168.1"/>
    <property type="molecule type" value="Genomic_DNA"/>
</dbReference>
<feature type="region of interest" description="Disordered" evidence="1">
    <location>
        <begin position="667"/>
        <end position="703"/>
    </location>
</feature>
<sequence>MPQPAAQIPGGSIGVKDTHASKLAPCKPCPAQSSPGCRPARGHLSDRQTLLVDIPSRFAFFAKDGRSLGDLASPPLRLGEASPKLFFGSQHKACPPPLNMDNQSFLAIERQFEELHDHFRSRAEKRYQYIDPKPCPLRTKRHVDVIEAIFSSQRYHLSAPVSPLTLYNEDIAERNLHTPPTRAQDPYARVISAIYQEDVADRNILQNGGGVRCHPPQYSRRVRKSRSQFYDGKEDRTKPRSQSPSVSRRPFYEREKGGLRTSMSEHDLRNHSSTTTEKRIKSEEGLYESNGADLAMPSVPDVRSTFNNPASVDTKPAKIASNFLGDLQKMKANNQPNQLVTSCQLKSEAKTPSNKDHRPRNLIFPKPCTFSSRKNVRDLSINMELAAPRKMFVKVGTRPVESSSPRSQRNPSIDEIVNSPISVTSSKAPMLPKTASRKVEEIMNMFRQAYSSSQKTHCHPTSETLEDTIIREINCHDAFRRIHSDNSSEHLHESNNTENSLGRHQTKNFSRRGQYLMSSRRKESSKAADGSDAPRRELSIPALKEVESDTSYNCELRTRQRRHTYAQPPSRVIRNRGVKAGFQGTSASPSPQPCRSGYSNCKSPIENRPHSSHSRLSRAASAVSDGSDTSKWSIFPQSQNPKPGVMDKSLKIHGNDPIIVSEIQLGRTEPNRRYSALSDGSALSAGSSKSKGSSHSSSSWVESAPSKIAFPVVSGRDVDTISPE</sequence>
<evidence type="ECO:0000256" key="1">
    <source>
        <dbReference type="SAM" id="MobiDB-lite"/>
    </source>
</evidence>
<feature type="region of interest" description="Disordered" evidence="1">
    <location>
        <begin position="486"/>
        <end position="650"/>
    </location>
</feature>
<feature type="region of interest" description="Disordered" evidence="1">
    <location>
        <begin position="397"/>
        <end position="419"/>
    </location>
</feature>
<proteinExistence type="predicted"/>
<evidence type="ECO:0000313" key="2">
    <source>
        <dbReference type="EMBL" id="KMP00168.1"/>
    </source>
</evidence>
<feature type="compositionally biased region" description="Low complexity" evidence="1">
    <location>
        <begin position="240"/>
        <end position="249"/>
    </location>
</feature>
<feature type="region of interest" description="Disordered" evidence="1">
    <location>
        <begin position="206"/>
        <end position="295"/>
    </location>
</feature>
<feature type="compositionally biased region" description="Basic and acidic residues" evidence="1">
    <location>
        <begin position="486"/>
        <end position="495"/>
    </location>
</feature>
<evidence type="ECO:0000313" key="3">
    <source>
        <dbReference type="Proteomes" id="UP000054565"/>
    </source>
</evidence>
<protein>
    <submittedName>
        <fullName evidence="2">Uncharacterized protein</fullName>
    </submittedName>
</protein>
<reference evidence="3" key="1">
    <citation type="journal article" date="2010" name="Genome Res.">
        <title>Population genomic sequencing of Coccidioides fungi reveals recent hybridization and transposon control.</title>
        <authorList>
            <person name="Neafsey D.E."/>
            <person name="Barker B.M."/>
            <person name="Sharpton T.J."/>
            <person name="Stajich J.E."/>
            <person name="Park D.J."/>
            <person name="Whiston E."/>
            <person name="Hung C.-Y."/>
            <person name="McMahan C."/>
            <person name="White J."/>
            <person name="Sykes S."/>
            <person name="Heiman D."/>
            <person name="Young S."/>
            <person name="Zeng Q."/>
            <person name="Abouelleil A."/>
            <person name="Aftuck L."/>
            <person name="Bessette D."/>
            <person name="Brown A."/>
            <person name="FitzGerald M."/>
            <person name="Lui A."/>
            <person name="Macdonald J.P."/>
            <person name="Priest M."/>
            <person name="Orbach M.J."/>
            <person name="Galgiani J.N."/>
            <person name="Kirkland T.N."/>
            <person name="Cole G.T."/>
            <person name="Birren B.W."/>
            <person name="Henn M.R."/>
            <person name="Taylor J.W."/>
            <person name="Rounsley S.D."/>
        </authorList>
    </citation>
    <scope>NUCLEOTIDE SEQUENCE [LARGE SCALE GENOMIC DNA]</scope>
    <source>
        <strain evidence="3">RMSCC 2394</strain>
    </source>
</reference>
<organism evidence="2 3">
    <name type="scientific">Coccidioides immitis RMSCC 2394</name>
    <dbReference type="NCBI Taxonomy" id="404692"/>
    <lineage>
        <taxon>Eukaryota</taxon>
        <taxon>Fungi</taxon>
        <taxon>Dikarya</taxon>
        <taxon>Ascomycota</taxon>
        <taxon>Pezizomycotina</taxon>
        <taxon>Eurotiomycetes</taxon>
        <taxon>Eurotiomycetidae</taxon>
        <taxon>Onygenales</taxon>
        <taxon>Onygenaceae</taxon>
        <taxon>Coccidioides</taxon>
    </lineage>
</organism>